<feature type="transmembrane region" description="Helical" evidence="5">
    <location>
        <begin position="170"/>
        <end position="192"/>
    </location>
</feature>
<evidence type="ECO:0000259" key="6">
    <source>
        <dbReference type="PROSITE" id="PS50850"/>
    </source>
</evidence>
<reference evidence="8" key="1">
    <citation type="journal article" date="2019" name="Int. J. Syst. Evol. Microbiol.">
        <title>The Global Catalogue of Microorganisms (GCM) 10K type strain sequencing project: providing services to taxonomists for standard genome sequencing and annotation.</title>
        <authorList>
            <consortium name="The Broad Institute Genomics Platform"/>
            <consortium name="The Broad Institute Genome Sequencing Center for Infectious Disease"/>
            <person name="Wu L."/>
            <person name="Ma J."/>
        </authorList>
    </citation>
    <scope>NUCLEOTIDE SEQUENCE [LARGE SCALE GENOMIC DNA]</scope>
    <source>
        <strain evidence="8">LMG 29894</strain>
    </source>
</reference>
<dbReference type="Pfam" id="PF07690">
    <property type="entry name" value="MFS_1"/>
    <property type="match status" value="2"/>
</dbReference>
<comment type="subcellular location">
    <subcellularLocation>
        <location evidence="1">Membrane</location>
        <topology evidence="1">Multi-pass membrane protein</topology>
    </subcellularLocation>
</comment>
<dbReference type="InterPro" id="IPR051788">
    <property type="entry name" value="MFS_Transporter"/>
</dbReference>
<gene>
    <name evidence="7" type="ORF">ACFOW7_01855</name>
</gene>
<dbReference type="PANTHER" id="PTHR23514">
    <property type="entry name" value="BYPASS OF STOP CODON PROTEIN 6"/>
    <property type="match status" value="1"/>
</dbReference>
<keyword evidence="8" id="KW-1185">Reference proteome</keyword>
<sequence length="385" mass="39528">MTVELTLVGASRQRSRTVALCFLFVLLGVIYASWSSRIPAVRDALRLDAATLGTVLLGGGIGAVVAFPFASWLVGHYGARNASLFSGLWLVGCLPLLAWMPNSLALMLGMLALGMGVSCFDVAINALGAEVERASERSMMSLLHAWFCVGSFGGALLGSGAAAIGLAPWLHFLLASTLLLPALLWACSALPCDRPEPQPGRKHFALPHGALVWLGAIAFLGAITEGSLGSWTTLYLRDHLHASEALAPLGYAFFSGAMLVARLLGDRLKDRFGARAVVAWGSLLAGGGLGLAVMATSVPVAIVGFVATGLGVAGVFPFVFSAAGREGSSALAAVATMGYSGSLIGPPVIGYIVHGFGLPAGIAFLALASVVAGVAAWQASLLRQA</sequence>
<comment type="caution">
    <text evidence="7">The sequence shown here is derived from an EMBL/GenBank/DDBJ whole genome shotgun (WGS) entry which is preliminary data.</text>
</comment>
<dbReference type="PROSITE" id="PS50850">
    <property type="entry name" value="MFS"/>
    <property type="match status" value="1"/>
</dbReference>
<dbReference type="InterPro" id="IPR036259">
    <property type="entry name" value="MFS_trans_sf"/>
</dbReference>
<keyword evidence="2 5" id="KW-0812">Transmembrane</keyword>
<evidence type="ECO:0000313" key="7">
    <source>
        <dbReference type="EMBL" id="MFC4158093.1"/>
    </source>
</evidence>
<organism evidence="7 8">
    <name type="scientific">Chitinimonas lacunae</name>
    <dbReference type="NCBI Taxonomy" id="1963018"/>
    <lineage>
        <taxon>Bacteria</taxon>
        <taxon>Pseudomonadati</taxon>
        <taxon>Pseudomonadota</taxon>
        <taxon>Betaproteobacteria</taxon>
        <taxon>Neisseriales</taxon>
        <taxon>Chitinibacteraceae</taxon>
        <taxon>Chitinimonas</taxon>
    </lineage>
</organism>
<keyword evidence="4 5" id="KW-0472">Membrane</keyword>
<feature type="transmembrane region" description="Helical" evidence="5">
    <location>
        <begin position="54"/>
        <end position="75"/>
    </location>
</feature>
<feature type="transmembrane region" description="Helical" evidence="5">
    <location>
        <begin position="301"/>
        <end position="323"/>
    </location>
</feature>
<dbReference type="SUPFAM" id="SSF103473">
    <property type="entry name" value="MFS general substrate transporter"/>
    <property type="match status" value="1"/>
</dbReference>
<feature type="transmembrane region" description="Helical" evidence="5">
    <location>
        <begin position="358"/>
        <end position="377"/>
    </location>
</feature>
<dbReference type="InterPro" id="IPR011701">
    <property type="entry name" value="MFS"/>
</dbReference>
<feature type="transmembrane region" description="Helical" evidence="5">
    <location>
        <begin position="330"/>
        <end position="352"/>
    </location>
</feature>
<dbReference type="Proteomes" id="UP001595791">
    <property type="component" value="Unassembled WGS sequence"/>
</dbReference>
<dbReference type="RefSeq" id="WP_378160407.1">
    <property type="nucleotide sequence ID" value="NZ_JBHSBU010000001.1"/>
</dbReference>
<feature type="transmembrane region" description="Helical" evidence="5">
    <location>
        <begin position="141"/>
        <end position="164"/>
    </location>
</feature>
<dbReference type="Gene3D" id="1.20.1250.20">
    <property type="entry name" value="MFS general substrate transporter like domains"/>
    <property type="match status" value="2"/>
</dbReference>
<feature type="transmembrane region" description="Helical" evidence="5">
    <location>
        <begin position="277"/>
        <end position="295"/>
    </location>
</feature>
<dbReference type="InterPro" id="IPR020846">
    <property type="entry name" value="MFS_dom"/>
</dbReference>
<name>A0ABV8MLY3_9NEIS</name>
<keyword evidence="3 5" id="KW-1133">Transmembrane helix</keyword>
<evidence type="ECO:0000256" key="4">
    <source>
        <dbReference type="ARBA" id="ARBA00023136"/>
    </source>
</evidence>
<accession>A0ABV8MLY3</accession>
<evidence type="ECO:0000256" key="3">
    <source>
        <dbReference type="ARBA" id="ARBA00022989"/>
    </source>
</evidence>
<feature type="transmembrane region" description="Helical" evidence="5">
    <location>
        <begin position="82"/>
        <end position="100"/>
    </location>
</feature>
<feature type="transmembrane region" description="Helical" evidence="5">
    <location>
        <begin position="204"/>
        <end position="225"/>
    </location>
</feature>
<dbReference type="EMBL" id="JBHSBU010000001">
    <property type="protein sequence ID" value="MFC4158093.1"/>
    <property type="molecule type" value="Genomic_DNA"/>
</dbReference>
<protein>
    <submittedName>
        <fullName evidence="7">MFS transporter</fullName>
    </submittedName>
</protein>
<evidence type="ECO:0000313" key="8">
    <source>
        <dbReference type="Proteomes" id="UP001595791"/>
    </source>
</evidence>
<evidence type="ECO:0000256" key="2">
    <source>
        <dbReference type="ARBA" id="ARBA00022692"/>
    </source>
</evidence>
<feature type="transmembrane region" description="Helical" evidence="5">
    <location>
        <begin position="245"/>
        <end position="265"/>
    </location>
</feature>
<feature type="domain" description="Major facilitator superfamily (MFS) profile" evidence="6">
    <location>
        <begin position="210"/>
        <end position="385"/>
    </location>
</feature>
<evidence type="ECO:0000256" key="5">
    <source>
        <dbReference type="SAM" id="Phobius"/>
    </source>
</evidence>
<proteinExistence type="predicted"/>
<evidence type="ECO:0000256" key="1">
    <source>
        <dbReference type="ARBA" id="ARBA00004141"/>
    </source>
</evidence>
<feature type="transmembrane region" description="Helical" evidence="5">
    <location>
        <begin position="106"/>
        <end position="129"/>
    </location>
</feature>
<feature type="transmembrane region" description="Helical" evidence="5">
    <location>
        <begin position="17"/>
        <end position="34"/>
    </location>
</feature>
<dbReference type="CDD" id="cd17393">
    <property type="entry name" value="MFS_MosC_like"/>
    <property type="match status" value="1"/>
</dbReference>
<dbReference type="PANTHER" id="PTHR23514:SF13">
    <property type="entry name" value="INNER MEMBRANE PROTEIN YBJJ"/>
    <property type="match status" value="1"/>
</dbReference>